<comment type="caution">
    <text evidence="2">The sequence shown here is derived from an EMBL/GenBank/DDBJ whole genome shotgun (WGS) entry which is preliminary data.</text>
</comment>
<reference evidence="2 3" key="1">
    <citation type="submission" date="2017-02" db="EMBL/GenBank/DDBJ databases">
        <title>Delving into the versatile metabolic prowess of the omnipresent phylum Bacteroidetes.</title>
        <authorList>
            <person name="Nobu M.K."/>
            <person name="Mei R."/>
            <person name="Narihiro T."/>
            <person name="Kuroda K."/>
            <person name="Liu W.-T."/>
        </authorList>
    </citation>
    <scope>NUCLEOTIDE SEQUENCE [LARGE SCALE GENOMIC DNA]</scope>
    <source>
        <strain evidence="2">ADurb.Bin417</strain>
    </source>
</reference>
<dbReference type="Pfam" id="PF04101">
    <property type="entry name" value="Glyco_tran_28_C"/>
    <property type="match status" value="1"/>
</dbReference>
<name>A0A1V5M6Y0_UNCT6</name>
<proteinExistence type="predicted"/>
<keyword evidence="2" id="KW-0328">Glycosyltransferase</keyword>
<evidence type="ECO:0000259" key="1">
    <source>
        <dbReference type="Pfam" id="PF04101"/>
    </source>
</evidence>
<keyword evidence="2" id="KW-0808">Transferase</keyword>
<dbReference type="EMBL" id="MWAK01000437">
    <property type="protein sequence ID" value="OPZ88905.1"/>
    <property type="molecule type" value="Genomic_DNA"/>
</dbReference>
<sequence>MTRFFSRWSEAVFTAFPESSGYLQSKRVLNFGNPLRPSLKPVDRKAARRELGLDEGRFTLLVLGGSQGAHRINLKVLEALPGLNREQVQFIHLTGPADHPAVEAAYRTGGWSAFTAPFQSAMEVPYSAADLVLCRAGATTIAELIRFGKPALLIPLPSAAEDHQRLNARWLAERKAARVIEEGDLTGKNLAEEVSGLAGAPDRLAAMAAAAGGLARPDPARSIGAYLLGELGGKSTSEKTSA</sequence>
<dbReference type="CDD" id="cd03785">
    <property type="entry name" value="GT28_MurG"/>
    <property type="match status" value="1"/>
</dbReference>
<dbReference type="AlphaFoldDB" id="A0A1V5M6Y0"/>
<dbReference type="GO" id="GO:0016758">
    <property type="term" value="F:hexosyltransferase activity"/>
    <property type="evidence" value="ECO:0007669"/>
    <property type="project" value="InterPro"/>
</dbReference>
<evidence type="ECO:0000313" key="2">
    <source>
        <dbReference type="EMBL" id="OPZ88905.1"/>
    </source>
</evidence>
<evidence type="ECO:0000313" key="3">
    <source>
        <dbReference type="Proteomes" id="UP000485484"/>
    </source>
</evidence>
<protein>
    <submittedName>
        <fullName evidence="2">UDP-N-acetylglucosamine--N-acetylmuramyl-(Pentapeptide) pyrophosphoryl-undecaprenol N-acetylglucosamine transferase</fullName>
        <ecNumber evidence="2">2.4.1.227</ecNumber>
    </submittedName>
</protein>
<dbReference type="PANTHER" id="PTHR21015">
    <property type="entry name" value="UDP-N-ACETYLGLUCOSAMINE--N-ACETYLMURAMYL-(PENTAPEPTIDE) PYROPHOSPHORYL-UNDECAPRENOL N-ACETYLGLUCOSAMINE TRANSFERASE 1"/>
    <property type="match status" value="1"/>
</dbReference>
<dbReference type="EC" id="2.4.1.227" evidence="2"/>
<accession>A0A1V5M6Y0</accession>
<dbReference type="Gene3D" id="3.40.50.2000">
    <property type="entry name" value="Glycogen Phosphorylase B"/>
    <property type="match status" value="2"/>
</dbReference>
<dbReference type="InterPro" id="IPR007235">
    <property type="entry name" value="Glyco_trans_28_C"/>
</dbReference>
<feature type="domain" description="Glycosyl transferase family 28 C-terminal" evidence="1">
    <location>
        <begin position="59"/>
        <end position="211"/>
    </location>
</feature>
<gene>
    <name evidence="2" type="primary">murG</name>
    <name evidence="2" type="ORF">BWY73_01598</name>
</gene>
<dbReference type="SUPFAM" id="SSF53756">
    <property type="entry name" value="UDP-Glycosyltransferase/glycogen phosphorylase"/>
    <property type="match status" value="1"/>
</dbReference>
<organism evidence="2 3">
    <name type="scientific">candidate division TA06 bacterium ADurb.Bin417</name>
    <dbReference type="NCBI Taxonomy" id="1852828"/>
    <lineage>
        <taxon>Bacteria</taxon>
        <taxon>Bacteria division TA06</taxon>
    </lineage>
</organism>
<dbReference type="Proteomes" id="UP000485484">
    <property type="component" value="Unassembled WGS sequence"/>
</dbReference>
<dbReference type="PANTHER" id="PTHR21015:SF22">
    <property type="entry name" value="GLYCOSYLTRANSFERASE"/>
    <property type="match status" value="1"/>
</dbReference>